<evidence type="ECO:0000256" key="6">
    <source>
        <dbReference type="HAMAP-Rule" id="MF_00379"/>
    </source>
</evidence>
<dbReference type="Gene3D" id="3.30.1360.120">
    <property type="entry name" value="Probable tRNA modification gtpase trme, domain 1"/>
    <property type="match status" value="1"/>
</dbReference>
<evidence type="ECO:0000256" key="2">
    <source>
        <dbReference type="ARBA" id="ARBA00022694"/>
    </source>
</evidence>
<dbReference type="AlphaFoldDB" id="A0A2W5TIQ0"/>
<dbReference type="GO" id="GO:0005829">
    <property type="term" value="C:cytosol"/>
    <property type="evidence" value="ECO:0007669"/>
    <property type="project" value="TreeGrafter"/>
</dbReference>
<dbReference type="NCBIfam" id="TIGR00231">
    <property type="entry name" value="small_GTP"/>
    <property type="match status" value="1"/>
</dbReference>
<keyword evidence="4 6" id="KW-0630">Potassium</keyword>
<dbReference type="SUPFAM" id="SSF116878">
    <property type="entry name" value="TrmE connector domain"/>
    <property type="match status" value="1"/>
</dbReference>
<dbReference type="Proteomes" id="UP000249061">
    <property type="component" value="Unassembled WGS sequence"/>
</dbReference>
<dbReference type="PRINTS" id="PR00326">
    <property type="entry name" value="GTP1OBG"/>
</dbReference>
<gene>
    <name evidence="6" type="primary">mnmE</name>
    <name evidence="6" type="synonym">trmE</name>
    <name evidence="8" type="ORF">DI536_18645</name>
</gene>
<evidence type="ECO:0000256" key="1">
    <source>
        <dbReference type="ARBA" id="ARBA00011043"/>
    </source>
</evidence>
<protein>
    <recommendedName>
        <fullName evidence="6">tRNA modification GTPase MnmE</fullName>
        <ecNumber evidence="6">3.6.-.-</ecNumber>
    </recommendedName>
</protein>
<dbReference type="EC" id="3.6.-.-" evidence="6"/>
<feature type="binding site" evidence="6">
    <location>
        <begin position="268"/>
        <end position="271"/>
    </location>
    <ligand>
        <name>GTP</name>
        <dbReference type="ChEBI" id="CHEBI:37565"/>
    </ligand>
</feature>
<dbReference type="Pfam" id="PF01926">
    <property type="entry name" value="MMR_HSR1"/>
    <property type="match status" value="1"/>
</dbReference>
<dbReference type="SUPFAM" id="SSF103025">
    <property type="entry name" value="Folate-binding domain"/>
    <property type="match status" value="1"/>
</dbReference>
<comment type="subunit">
    <text evidence="6">Homodimer. Heterotetramer of two MnmE and two MnmG subunits.</text>
</comment>
<dbReference type="EMBL" id="QFQP01000015">
    <property type="protein sequence ID" value="PZR11155.1"/>
    <property type="molecule type" value="Genomic_DNA"/>
</dbReference>
<comment type="caution">
    <text evidence="6">Lacks conserved residue(s) required for the propagation of feature annotation.</text>
</comment>
<evidence type="ECO:0000313" key="8">
    <source>
        <dbReference type="EMBL" id="PZR11155.1"/>
    </source>
</evidence>
<dbReference type="InterPro" id="IPR004520">
    <property type="entry name" value="GTPase_MnmE"/>
</dbReference>
<dbReference type="PANTHER" id="PTHR42714">
    <property type="entry name" value="TRNA MODIFICATION GTPASE GTPBP3"/>
    <property type="match status" value="1"/>
</dbReference>
<dbReference type="InterPro" id="IPR027266">
    <property type="entry name" value="TrmE/GcvT-like"/>
</dbReference>
<dbReference type="GO" id="GO:0002098">
    <property type="term" value="P:tRNA wobble uridine modification"/>
    <property type="evidence" value="ECO:0007669"/>
    <property type="project" value="TreeGrafter"/>
</dbReference>
<dbReference type="Pfam" id="PF12631">
    <property type="entry name" value="MnmE_helical"/>
    <property type="match status" value="1"/>
</dbReference>
<dbReference type="InterPro" id="IPR018948">
    <property type="entry name" value="GTP-bd_TrmE_N"/>
</dbReference>
<feature type="binding site" evidence="6">
    <location>
        <position position="20"/>
    </location>
    <ligand>
        <name>(6S)-5-formyl-5,6,7,8-tetrahydrofolate</name>
        <dbReference type="ChEBI" id="CHEBI:57457"/>
    </ligand>
</feature>
<comment type="caution">
    <text evidence="8">The sequence shown here is derived from an EMBL/GenBank/DDBJ whole genome shotgun (WGS) entry which is preliminary data.</text>
</comment>
<dbReference type="GO" id="GO:0030488">
    <property type="term" value="P:tRNA methylation"/>
    <property type="evidence" value="ECO:0007669"/>
    <property type="project" value="TreeGrafter"/>
</dbReference>
<evidence type="ECO:0000256" key="3">
    <source>
        <dbReference type="ARBA" id="ARBA00022741"/>
    </source>
</evidence>
<dbReference type="Gene3D" id="3.40.50.300">
    <property type="entry name" value="P-loop containing nucleotide triphosphate hydrolases"/>
    <property type="match status" value="1"/>
</dbReference>
<feature type="binding site" evidence="6">
    <location>
        <position position="228"/>
    </location>
    <ligand>
        <name>Mg(2+)</name>
        <dbReference type="ChEBI" id="CHEBI:18420"/>
    </ligand>
</feature>
<dbReference type="SUPFAM" id="SSF52540">
    <property type="entry name" value="P-loop containing nucleoside triphosphate hydrolases"/>
    <property type="match status" value="1"/>
</dbReference>
<keyword evidence="5 6" id="KW-0342">GTP-binding</keyword>
<proteinExistence type="inferred from homology"/>
<dbReference type="HAMAP" id="MF_00379">
    <property type="entry name" value="GTPase_MnmE"/>
    <property type="match status" value="1"/>
</dbReference>
<keyword evidence="3 6" id="KW-0547">Nucleotide-binding</keyword>
<reference evidence="8 9" key="1">
    <citation type="submission" date="2017-08" db="EMBL/GenBank/DDBJ databases">
        <title>Infants hospitalized years apart are colonized by the same room-sourced microbial strains.</title>
        <authorList>
            <person name="Brooks B."/>
            <person name="Olm M.R."/>
            <person name="Firek B.A."/>
            <person name="Baker R."/>
            <person name="Thomas B.C."/>
            <person name="Morowitz M.J."/>
            <person name="Banfield J.F."/>
        </authorList>
    </citation>
    <scope>NUCLEOTIDE SEQUENCE [LARGE SCALE GENOMIC DNA]</scope>
    <source>
        <strain evidence="8">S2_003_000_R2_14</strain>
    </source>
</reference>
<evidence type="ECO:0000256" key="5">
    <source>
        <dbReference type="ARBA" id="ARBA00023134"/>
    </source>
</evidence>
<feature type="binding site" evidence="6">
    <location>
        <position position="434"/>
    </location>
    <ligand>
        <name>(6S)-5-formyl-5,6,7,8-tetrahydrofolate</name>
        <dbReference type="ChEBI" id="CHEBI:57457"/>
    </ligand>
</feature>
<dbReference type="NCBIfam" id="NF003661">
    <property type="entry name" value="PRK05291.1-3"/>
    <property type="match status" value="1"/>
</dbReference>
<dbReference type="InterPro" id="IPR027368">
    <property type="entry name" value="MnmE_dom2"/>
</dbReference>
<dbReference type="CDD" id="cd14858">
    <property type="entry name" value="TrmE_N"/>
    <property type="match status" value="1"/>
</dbReference>
<keyword evidence="6" id="KW-0963">Cytoplasm</keyword>
<feature type="domain" description="TrmE-type G" evidence="7">
    <location>
        <begin position="214"/>
        <end position="359"/>
    </location>
</feature>
<comment type="similarity">
    <text evidence="1 6">Belongs to the TRAFAC class TrmE-Era-EngA-EngB-Septin-like GTPase superfamily. TrmE GTPase family.</text>
</comment>
<evidence type="ECO:0000313" key="9">
    <source>
        <dbReference type="Proteomes" id="UP000249061"/>
    </source>
</evidence>
<evidence type="ECO:0000259" key="7">
    <source>
        <dbReference type="PROSITE" id="PS51709"/>
    </source>
</evidence>
<accession>A0A2W5TIQ0</accession>
<dbReference type="InterPro" id="IPR005225">
    <property type="entry name" value="Small_GTP-bd"/>
</dbReference>
<dbReference type="PROSITE" id="PS51709">
    <property type="entry name" value="G_TRME"/>
    <property type="match status" value="1"/>
</dbReference>
<feature type="binding site" evidence="6">
    <location>
        <position position="80"/>
    </location>
    <ligand>
        <name>(6S)-5-formyl-5,6,7,8-tetrahydrofolate</name>
        <dbReference type="ChEBI" id="CHEBI:57457"/>
    </ligand>
</feature>
<comment type="function">
    <text evidence="6">Exhibits a very high intrinsic GTPase hydrolysis rate. Involved in the addition of a carboxymethylaminomethyl (cmnm) group at the wobble position (U34) of certain tRNAs, forming tRNA-cmnm(5)s(2)U34.</text>
</comment>
<keyword evidence="6" id="KW-0378">Hydrolase</keyword>
<feature type="binding site" evidence="6">
    <location>
        <position position="249"/>
    </location>
    <ligand>
        <name>Mg(2+)</name>
        <dbReference type="ChEBI" id="CHEBI:18420"/>
    </ligand>
</feature>
<dbReference type="PANTHER" id="PTHR42714:SF2">
    <property type="entry name" value="TRNA MODIFICATION GTPASE GTPBP3, MITOCHONDRIAL"/>
    <property type="match status" value="1"/>
</dbReference>
<keyword evidence="6" id="KW-0479">Metal-binding</keyword>
<keyword evidence="2 6" id="KW-0819">tRNA processing</keyword>
<dbReference type="InterPro" id="IPR006073">
    <property type="entry name" value="GTP-bd"/>
</dbReference>
<feature type="binding site" evidence="6">
    <location>
        <position position="120"/>
    </location>
    <ligand>
        <name>(6S)-5-formyl-5,6,7,8-tetrahydrofolate</name>
        <dbReference type="ChEBI" id="CHEBI:57457"/>
    </ligand>
</feature>
<feature type="binding site" evidence="6">
    <location>
        <begin position="224"/>
        <end position="229"/>
    </location>
    <ligand>
        <name>GTP</name>
        <dbReference type="ChEBI" id="CHEBI:37565"/>
    </ligand>
</feature>
<dbReference type="InterPro" id="IPR027417">
    <property type="entry name" value="P-loop_NTPase"/>
</dbReference>
<dbReference type="GO" id="GO:0005525">
    <property type="term" value="F:GTP binding"/>
    <property type="evidence" value="ECO:0007669"/>
    <property type="project" value="UniProtKB-UniRule"/>
</dbReference>
<dbReference type="Gene3D" id="1.20.120.430">
    <property type="entry name" value="tRNA modification GTPase MnmE domain 2"/>
    <property type="match status" value="1"/>
</dbReference>
<organism evidence="8 9">
    <name type="scientific">Archangium gephyra</name>
    <dbReference type="NCBI Taxonomy" id="48"/>
    <lineage>
        <taxon>Bacteria</taxon>
        <taxon>Pseudomonadati</taxon>
        <taxon>Myxococcota</taxon>
        <taxon>Myxococcia</taxon>
        <taxon>Myxococcales</taxon>
        <taxon>Cystobacterineae</taxon>
        <taxon>Archangiaceae</taxon>
        <taxon>Archangium</taxon>
    </lineage>
</organism>
<feature type="binding site" evidence="6">
    <location>
        <begin position="243"/>
        <end position="249"/>
    </location>
    <ligand>
        <name>GTP</name>
        <dbReference type="ChEBI" id="CHEBI:37565"/>
    </ligand>
</feature>
<keyword evidence="6" id="KW-0460">Magnesium</keyword>
<dbReference type="CDD" id="cd04164">
    <property type="entry name" value="trmE"/>
    <property type="match status" value="1"/>
</dbReference>
<dbReference type="GO" id="GO:0003924">
    <property type="term" value="F:GTPase activity"/>
    <property type="evidence" value="ECO:0007669"/>
    <property type="project" value="UniProtKB-UniRule"/>
</dbReference>
<sequence length="434" mass="44999">MSTIVAIATGPAAGGIGIIRFSGASALTAARVLAPSLPGRPTPRHAYFTRLVAEDGAVLDEGLALFFAGPKSFTGEDVVELHAHGAPRLLSLLLERALKVEGVRLATPGEFTRRALLNGRLDLARAEAVADLISAESEAQVRAAAAQLSGELSARLSRIQEPLIALQADVEGSLDFPEEAEGADVDVVPRLDAALREVRALLGDAKRGSLIRRGARVVLYGPVNAGKSTLFNALVGSSRALVDAEPGTTRDTLEARVELSGLAVTLVDTAGLREGAGRIEALGIERTREALKGADVAVLVLPPDGSANDRSLWRSEVDQPLEVEGKADLPGAREGALRVSGLTGAGVDQLRALLAARLGAGAAGATLSTSERHVHVLTELEAALSNARAAVDVATLEIVAGELNLAVHALAELTGEDASTQLLDAIFQRFCIGK</sequence>
<dbReference type="InterPro" id="IPR025867">
    <property type="entry name" value="MnmE_helical"/>
</dbReference>
<name>A0A2W5TIQ0_9BACT</name>
<comment type="subcellular location">
    <subcellularLocation>
        <location evidence="6">Cytoplasm</location>
    </subcellularLocation>
</comment>
<comment type="cofactor">
    <cofactor evidence="6">
        <name>K(+)</name>
        <dbReference type="ChEBI" id="CHEBI:29103"/>
    </cofactor>
    <text evidence="6">Binds 1 potassium ion per subunit.</text>
</comment>
<dbReference type="InterPro" id="IPR031168">
    <property type="entry name" value="G_TrmE"/>
</dbReference>
<evidence type="ECO:0000256" key="4">
    <source>
        <dbReference type="ARBA" id="ARBA00022958"/>
    </source>
</evidence>
<dbReference type="GO" id="GO:0046872">
    <property type="term" value="F:metal ion binding"/>
    <property type="evidence" value="ECO:0007669"/>
    <property type="project" value="UniProtKB-KW"/>
</dbReference>
<dbReference type="Pfam" id="PF10396">
    <property type="entry name" value="TrmE_N"/>
    <property type="match status" value="1"/>
</dbReference>